<dbReference type="OrthoDB" id="129571at2759"/>
<evidence type="ECO:0000313" key="2">
    <source>
        <dbReference type="Proteomes" id="UP000237271"/>
    </source>
</evidence>
<dbReference type="InterPro" id="IPR021109">
    <property type="entry name" value="Peptidase_aspartic_dom_sf"/>
</dbReference>
<protein>
    <submittedName>
        <fullName evidence="1">Gag protein</fullName>
    </submittedName>
</protein>
<proteinExistence type="predicted"/>
<name>A0A2P4XTU6_9STRA</name>
<dbReference type="Proteomes" id="UP000237271">
    <property type="component" value="Unassembled WGS sequence"/>
</dbReference>
<dbReference type="AlphaFoldDB" id="A0A2P4XTU6"/>
<keyword evidence="2" id="KW-1185">Reference proteome</keyword>
<gene>
    <name evidence="1" type="ORF">PHPALM_14814</name>
</gene>
<evidence type="ECO:0000313" key="1">
    <source>
        <dbReference type="EMBL" id="POM68956.1"/>
    </source>
</evidence>
<accession>A0A2P4XTU6</accession>
<sequence length="66" mass="7794">MVQWLTYPDLAVKVEDFDSTKSFLVLHMDKYDFILGLPWLEKRDPWIDWGGKSIELAGLQSPTEHW</sequence>
<comment type="caution">
    <text evidence="1">The sequence shown here is derived from an EMBL/GenBank/DDBJ whole genome shotgun (WGS) entry which is preliminary data.</text>
</comment>
<reference evidence="1 2" key="1">
    <citation type="journal article" date="2017" name="Genome Biol. Evol.">
        <title>Phytophthora megakarya and P. palmivora, closely related causal agents of cacao black pod rot, underwent increases in genome sizes and gene numbers by different mechanisms.</title>
        <authorList>
            <person name="Ali S.S."/>
            <person name="Shao J."/>
            <person name="Lary D.J."/>
            <person name="Kronmiller B."/>
            <person name="Shen D."/>
            <person name="Strem M.D."/>
            <person name="Amoako-Attah I."/>
            <person name="Akrofi A.Y."/>
            <person name="Begoude B.A."/>
            <person name="Ten Hoopen G.M."/>
            <person name="Coulibaly K."/>
            <person name="Kebe B.I."/>
            <person name="Melnick R.L."/>
            <person name="Guiltinan M.J."/>
            <person name="Tyler B.M."/>
            <person name="Meinhardt L.W."/>
            <person name="Bailey B.A."/>
        </authorList>
    </citation>
    <scope>NUCLEOTIDE SEQUENCE [LARGE SCALE GENOMIC DNA]</scope>
    <source>
        <strain evidence="2">sbr112.9</strain>
    </source>
</reference>
<organism evidence="1 2">
    <name type="scientific">Phytophthora palmivora</name>
    <dbReference type="NCBI Taxonomy" id="4796"/>
    <lineage>
        <taxon>Eukaryota</taxon>
        <taxon>Sar</taxon>
        <taxon>Stramenopiles</taxon>
        <taxon>Oomycota</taxon>
        <taxon>Peronosporomycetes</taxon>
        <taxon>Peronosporales</taxon>
        <taxon>Peronosporaceae</taxon>
        <taxon>Phytophthora</taxon>
    </lineage>
</organism>
<dbReference type="Gene3D" id="2.40.70.10">
    <property type="entry name" value="Acid Proteases"/>
    <property type="match status" value="1"/>
</dbReference>
<dbReference type="EMBL" id="NCKW01007986">
    <property type="protein sequence ID" value="POM68956.1"/>
    <property type="molecule type" value="Genomic_DNA"/>
</dbReference>